<keyword evidence="1" id="KW-0732">Signal</keyword>
<evidence type="ECO:0000256" key="1">
    <source>
        <dbReference type="SAM" id="SignalP"/>
    </source>
</evidence>
<feature type="signal peptide" evidence="1">
    <location>
        <begin position="1"/>
        <end position="19"/>
    </location>
</feature>
<sequence>MKKVLYILTLVLAGTLAQAQVKVGANPGTINGGSALEIEATNKGLLMP</sequence>
<evidence type="ECO:0000313" key="3">
    <source>
        <dbReference type="Proteomes" id="UP000238375"/>
    </source>
</evidence>
<dbReference type="Proteomes" id="UP000238375">
    <property type="component" value="Unassembled WGS sequence"/>
</dbReference>
<evidence type="ECO:0000313" key="2">
    <source>
        <dbReference type="EMBL" id="PRY20114.1"/>
    </source>
</evidence>
<feature type="non-terminal residue" evidence="2">
    <location>
        <position position="48"/>
    </location>
</feature>
<reference evidence="2 3" key="1">
    <citation type="submission" date="2018-03" db="EMBL/GenBank/DDBJ databases">
        <title>Genomic Encyclopedia of Archaeal and Bacterial Type Strains, Phase II (KMG-II): from individual species to whole genera.</title>
        <authorList>
            <person name="Goeker M."/>
        </authorList>
    </citation>
    <scope>NUCLEOTIDE SEQUENCE [LARGE SCALE GENOMIC DNA]</scope>
    <source>
        <strain evidence="2 3">DSM 28354</strain>
    </source>
</reference>
<comment type="caution">
    <text evidence="2">The sequence shown here is derived from an EMBL/GenBank/DDBJ whole genome shotgun (WGS) entry which is preliminary data.</text>
</comment>
<keyword evidence="3" id="KW-1185">Reference proteome</keyword>
<gene>
    <name evidence="2" type="ORF">CLV58_1611</name>
</gene>
<dbReference type="AlphaFoldDB" id="A0A2T0RFX7"/>
<dbReference type="EMBL" id="PVTE01000061">
    <property type="protein sequence ID" value="PRY20114.1"/>
    <property type="molecule type" value="Genomic_DNA"/>
</dbReference>
<proteinExistence type="predicted"/>
<organism evidence="2 3">
    <name type="scientific">Spirosoma oryzae</name>
    <dbReference type="NCBI Taxonomy" id="1469603"/>
    <lineage>
        <taxon>Bacteria</taxon>
        <taxon>Pseudomonadati</taxon>
        <taxon>Bacteroidota</taxon>
        <taxon>Cytophagia</taxon>
        <taxon>Cytophagales</taxon>
        <taxon>Cytophagaceae</taxon>
        <taxon>Spirosoma</taxon>
    </lineage>
</organism>
<protein>
    <submittedName>
        <fullName evidence="2">Uncharacterized protein</fullName>
    </submittedName>
</protein>
<name>A0A2T0RFX7_9BACT</name>
<accession>A0A2T0RFX7</accession>
<feature type="chain" id="PRO_5015691499" evidence="1">
    <location>
        <begin position="20"/>
        <end position="48"/>
    </location>
</feature>